<accession>A0A4D6MGJ5</accession>
<dbReference type="Gene3D" id="3.30.530.20">
    <property type="match status" value="1"/>
</dbReference>
<evidence type="ECO:0000256" key="1">
    <source>
        <dbReference type="SAM" id="MobiDB-lite"/>
    </source>
</evidence>
<reference evidence="2 3" key="1">
    <citation type="submission" date="2019-04" db="EMBL/GenBank/DDBJ databases">
        <title>An improved genome assembly and genetic linkage map for asparagus bean, Vigna unguiculata ssp. sesquipedialis.</title>
        <authorList>
            <person name="Xia Q."/>
            <person name="Zhang R."/>
            <person name="Dong Y."/>
        </authorList>
    </citation>
    <scope>NUCLEOTIDE SEQUENCE [LARGE SCALE GENOMIC DNA]</scope>
    <source>
        <tissue evidence="2">Leaf</tissue>
    </source>
</reference>
<evidence type="ECO:0000313" key="3">
    <source>
        <dbReference type="Proteomes" id="UP000501690"/>
    </source>
</evidence>
<dbReference type="EMBL" id="CP039351">
    <property type="protein sequence ID" value="QCD99913.1"/>
    <property type="molecule type" value="Genomic_DNA"/>
</dbReference>
<proteinExistence type="predicted"/>
<dbReference type="AlphaFoldDB" id="A0A4D6MGJ5"/>
<name>A0A4D6MGJ5_VIGUN</name>
<gene>
    <name evidence="2" type="ORF">DEO72_LG7g1200</name>
</gene>
<feature type="region of interest" description="Disordered" evidence="1">
    <location>
        <begin position="156"/>
        <end position="201"/>
    </location>
</feature>
<evidence type="ECO:0000313" key="2">
    <source>
        <dbReference type="EMBL" id="QCD99913.1"/>
    </source>
</evidence>
<feature type="compositionally biased region" description="Basic and acidic residues" evidence="1">
    <location>
        <begin position="182"/>
        <end position="194"/>
    </location>
</feature>
<dbReference type="InterPro" id="IPR023393">
    <property type="entry name" value="START-like_dom_sf"/>
</dbReference>
<dbReference type="SUPFAM" id="SSF55961">
    <property type="entry name" value="Bet v1-like"/>
    <property type="match status" value="1"/>
</dbReference>
<sequence>MVVSQRRRLFPTLHRPPPSLHILLHLSSSLSHGNFYIMKLKEGKLIVQRWRFGSWLDRIQSMIRIVFEEPEGGVIVVKLTHSDVSEEDEYGNVWFWNLSATDEVSIVRLNDLSDLEELDILAQASRSHLSESTRNPLWFWFALLLRRRAHVLSEKTSCSGEEVSPKREHAKTSLFHSSSSRLGERSSPEREDLSPGRGLLA</sequence>
<organism evidence="2 3">
    <name type="scientific">Vigna unguiculata</name>
    <name type="common">Cowpea</name>
    <dbReference type="NCBI Taxonomy" id="3917"/>
    <lineage>
        <taxon>Eukaryota</taxon>
        <taxon>Viridiplantae</taxon>
        <taxon>Streptophyta</taxon>
        <taxon>Embryophyta</taxon>
        <taxon>Tracheophyta</taxon>
        <taxon>Spermatophyta</taxon>
        <taxon>Magnoliopsida</taxon>
        <taxon>eudicotyledons</taxon>
        <taxon>Gunneridae</taxon>
        <taxon>Pentapetalae</taxon>
        <taxon>rosids</taxon>
        <taxon>fabids</taxon>
        <taxon>Fabales</taxon>
        <taxon>Fabaceae</taxon>
        <taxon>Papilionoideae</taxon>
        <taxon>50 kb inversion clade</taxon>
        <taxon>NPAAA clade</taxon>
        <taxon>indigoferoid/millettioid clade</taxon>
        <taxon>Phaseoleae</taxon>
        <taxon>Vigna</taxon>
    </lineage>
</organism>
<protein>
    <submittedName>
        <fullName evidence="2">Uncharacterized protein</fullName>
    </submittedName>
</protein>
<dbReference type="Proteomes" id="UP000501690">
    <property type="component" value="Linkage Group LG7"/>
</dbReference>
<keyword evidence="3" id="KW-1185">Reference proteome</keyword>